<keyword evidence="2" id="KW-1185">Reference proteome</keyword>
<comment type="caution">
    <text evidence="1">The sequence shown here is derived from an EMBL/GenBank/DDBJ whole genome shotgun (WGS) entry which is preliminary data.</text>
</comment>
<organism evidence="1 2">
    <name type="scientific">Salsuginibacillus halophilus</name>
    <dbReference type="NCBI Taxonomy" id="517424"/>
    <lineage>
        <taxon>Bacteria</taxon>
        <taxon>Bacillati</taxon>
        <taxon>Bacillota</taxon>
        <taxon>Bacilli</taxon>
        <taxon>Bacillales</taxon>
        <taxon>Bacillaceae</taxon>
        <taxon>Salsuginibacillus</taxon>
    </lineage>
</organism>
<dbReference type="AlphaFoldDB" id="A0A2P8H670"/>
<sequence length="124" mass="14589">MARITVQLEQPFDEFEIGDNVYKVYYDDESLKKYEQQLNSFHDEVTAKKNVDDMTAAEKEQLEEKRWTAVKRVLELFFGEGTFDAIYSASGKSMIQMMNVVNALTSWVQDRMQVSDKRDYYTKT</sequence>
<reference evidence="1 2" key="1">
    <citation type="submission" date="2018-03" db="EMBL/GenBank/DDBJ databases">
        <title>Genomic Encyclopedia of Type Strains, Phase III (KMG-III): the genomes of soil and plant-associated and newly described type strains.</title>
        <authorList>
            <person name="Whitman W."/>
        </authorList>
    </citation>
    <scope>NUCLEOTIDE SEQUENCE [LARGE SCALE GENOMIC DNA]</scope>
    <source>
        <strain evidence="1 2">CGMCC 1.07653</strain>
    </source>
</reference>
<proteinExistence type="predicted"/>
<protein>
    <submittedName>
        <fullName evidence="1">Uncharacterized protein</fullName>
    </submittedName>
</protein>
<evidence type="ECO:0000313" key="1">
    <source>
        <dbReference type="EMBL" id="PSL41703.1"/>
    </source>
</evidence>
<dbReference type="EMBL" id="PYAV01000018">
    <property type="protein sequence ID" value="PSL41703.1"/>
    <property type="molecule type" value="Genomic_DNA"/>
</dbReference>
<name>A0A2P8H670_9BACI</name>
<dbReference type="OrthoDB" id="2971361at2"/>
<accession>A0A2P8H670</accession>
<dbReference type="RefSeq" id="WP_106589879.1">
    <property type="nucleotide sequence ID" value="NZ_PYAV01000018.1"/>
</dbReference>
<evidence type="ECO:0000313" key="2">
    <source>
        <dbReference type="Proteomes" id="UP000242310"/>
    </source>
</evidence>
<dbReference type="Proteomes" id="UP000242310">
    <property type="component" value="Unassembled WGS sequence"/>
</dbReference>
<gene>
    <name evidence="1" type="ORF">B0H94_11816</name>
</gene>